<protein>
    <recommendedName>
        <fullName evidence="7">Zn(2)-C6 fungal-type domain-containing protein</fullName>
    </recommendedName>
</protein>
<sequence length="308" mass="33117">MPASSSRLGRKIHRESTGSRTPACTTCKQRRVRCDGQKPACSACTKYNRAGQSCVYRADLYLQRQKEEEERARRGEEGAVEALHSHEEQTPVPEDGASSDIQVDEQMPTSETAAPEYSPPAAPFVPSADGYFGILHPRSSSLSSSCSSSTRDSLSLCNTQPSSPAFSASDLSVDWDLLSLSSCSSWPSPSTPWLLGGCARPHSLLRLTNYPPVPYPAPQPPAAAEQGAINPHWTEATSPLSIPPLELEGMSLWDHHHQQQQPTACGAGDAMQAFAAQRDDTPMPGSMEQTLTLPMVPAFAGDWPAAGQ</sequence>
<dbReference type="Proteomes" id="UP001342314">
    <property type="component" value="Unassembled WGS sequence"/>
</dbReference>
<dbReference type="Gene3D" id="4.10.240.10">
    <property type="entry name" value="Zn(2)-C6 fungal-type DNA-binding domain"/>
    <property type="match status" value="1"/>
</dbReference>
<comment type="subcellular location">
    <subcellularLocation>
        <location evidence="1">Nucleus</location>
    </subcellularLocation>
</comment>
<feature type="region of interest" description="Disordered" evidence="6">
    <location>
        <begin position="1"/>
        <end position="22"/>
    </location>
</feature>
<comment type="caution">
    <text evidence="8">The sequence shown here is derived from an EMBL/GenBank/DDBJ whole genome shotgun (WGS) entry which is preliminary data.</text>
</comment>
<proteinExistence type="predicted"/>
<keyword evidence="5" id="KW-0539">Nucleus</keyword>
<accession>A0AAV5GJM4</accession>
<keyword evidence="4" id="KW-0804">Transcription</keyword>
<dbReference type="PANTHER" id="PTHR47338">
    <property type="entry name" value="ZN(II)2CYS6 TRANSCRIPTION FACTOR (EUROFUNG)-RELATED"/>
    <property type="match status" value="1"/>
</dbReference>
<feature type="compositionally biased region" description="Basic and acidic residues" evidence="6">
    <location>
        <begin position="68"/>
        <end position="89"/>
    </location>
</feature>
<dbReference type="SMART" id="SM00066">
    <property type="entry name" value="GAL4"/>
    <property type="match status" value="1"/>
</dbReference>
<evidence type="ECO:0000313" key="9">
    <source>
        <dbReference type="Proteomes" id="UP001342314"/>
    </source>
</evidence>
<dbReference type="AlphaFoldDB" id="A0AAV5GJM4"/>
<keyword evidence="9" id="KW-1185">Reference proteome</keyword>
<evidence type="ECO:0000256" key="4">
    <source>
        <dbReference type="ARBA" id="ARBA00023163"/>
    </source>
</evidence>
<keyword evidence="3" id="KW-0805">Transcription regulation</keyword>
<dbReference type="SUPFAM" id="SSF57701">
    <property type="entry name" value="Zn2/Cys6 DNA-binding domain"/>
    <property type="match status" value="1"/>
</dbReference>
<keyword evidence="2" id="KW-0479">Metal-binding</keyword>
<dbReference type="GO" id="GO:0005634">
    <property type="term" value="C:nucleus"/>
    <property type="evidence" value="ECO:0007669"/>
    <property type="project" value="UniProtKB-SubCell"/>
</dbReference>
<dbReference type="GO" id="GO:0000981">
    <property type="term" value="F:DNA-binding transcription factor activity, RNA polymerase II-specific"/>
    <property type="evidence" value="ECO:0007669"/>
    <property type="project" value="InterPro"/>
</dbReference>
<feature type="domain" description="Zn(2)-C6 fungal-type" evidence="7">
    <location>
        <begin position="23"/>
        <end position="56"/>
    </location>
</feature>
<dbReference type="InterPro" id="IPR036864">
    <property type="entry name" value="Zn2-C6_fun-type_DNA-bd_sf"/>
</dbReference>
<dbReference type="InterPro" id="IPR050815">
    <property type="entry name" value="TF_fung"/>
</dbReference>
<evidence type="ECO:0000256" key="1">
    <source>
        <dbReference type="ARBA" id="ARBA00004123"/>
    </source>
</evidence>
<organism evidence="8 9">
    <name type="scientific">Rhodotorula paludigena</name>
    <dbReference type="NCBI Taxonomy" id="86838"/>
    <lineage>
        <taxon>Eukaryota</taxon>
        <taxon>Fungi</taxon>
        <taxon>Dikarya</taxon>
        <taxon>Basidiomycota</taxon>
        <taxon>Pucciniomycotina</taxon>
        <taxon>Microbotryomycetes</taxon>
        <taxon>Sporidiobolales</taxon>
        <taxon>Sporidiobolaceae</taxon>
        <taxon>Rhodotorula</taxon>
    </lineage>
</organism>
<dbReference type="Pfam" id="PF00172">
    <property type="entry name" value="Zn_clus"/>
    <property type="match status" value="1"/>
</dbReference>
<dbReference type="GO" id="GO:0008270">
    <property type="term" value="F:zinc ion binding"/>
    <property type="evidence" value="ECO:0007669"/>
    <property type="project" value="InterPro"/>
</dbReference>
<dbReference type="PROSITE" id="PS50048">
    <property type="entry name" value="ZN2_CY6_FUNGAL_2"/>
    <property type="match status" value="1"/>
</dbReference>
<evidence type="ECO:0000256" key="5">
    <source>
        <dbReference type="ARBA" id="ARBA00023242"/>
    </source>
</evidence>
<gene>
    <name evidence="8" type="ORF">Rhopal_005848-T1</name>
</gene>
<feature type="region of interest" description="Disordered" evidence="6">
    <location>
        <begin position="68"/>
        <end position="122"/>
    </location>
</feature>
<reference evidence="8 9" key="1">
    <citation type="submission" date="2021-12" db="EMBL/GenBank/DDBJ databases">
        <title>High titer production of polyol ester of fatty acids by Rhodotorula paludigena BS15 towards product separation-free biomass refinery.</title>
        <authorList>
            <person name="Mano J."/>
            <person name="Ono H."/>
            <person name="Tanaka T."/>
            <person name="Naito K."/>
            <person name="Sushida H."/>
            <person name="Ike M."/>
            <person name="Tokuyasu K."/>
            <person name="Kitaoka M."/>
        </authorList>
    </citation>
    <scope>NUCLEOTIDE SEQUENCE [LARGE SCALE GENOMIC DNA]</scope>
    <source>
        <strain evidence="8 9">BS15</strain>
    </source>
</reference>
<evidence type="ECO:0000313" key="8">
    <source>
        <dbReference type="EMBL" id="GJN92810.1"/>
    </source>
</evidence>
<dbReference type="EMBL" id="BQKY01000012">
    <property type="protein sequence ID" value="GJN92810.1"/>
    <property type="molecule type" value="Genomic_DNA"/>
</dbReference>
<dbReference type="CDD" id="cd00067">
    <property type="entry name" value="GAL4"/>
    <property type="match status" value="1"/>
</dbReference>
<evidence type="ECO:0000256" key="2">
    <source>
        <dbReference type="ARBA" id="ARBA00022723"/>
    </source>
</evidence>
<dbReference type="InterPro" id="IPR001138">
    <property type="entry name" value="Zn2Cys6_DnaBD"/>
</dbReference>
<evidence type="ECO:0000256" key="3">
    <source>
        <dbReference type="ARBA" id="ARBA00023015"/>
    </source>
</evidence>
<evidence type="ECO:0000259" key="7">
    <source>
        <dbReference type="PROSITE" id="PS50048"/>
    </source>
</evidence>
<evidence type="ECO:0000256" key="6">
    <source>
        <dbReference type="SAM" id="MobiDB-lite"/>
    </source>
</evidence>
<dbReference type="PANTHER" id="PTHR47338:SF29">
    <property type="entry name" value="ZN(2)-C6 FUNGAL-TYPE DOMAIN-CONTAINING PROTEIN"/>
    <property type="match status" value="1"/>
</dbReference>
<name>A0AAV5GJM4_9BASI</name>